<feature type="non-terminal residue" evidence="1">
    <location>
        <position position="80"/>
    </location>
</feature>
<dbReference type="EMBL" id="LAZR01041473">
    <property type="protein sequence ID" value="KKL11904.1"/>
    <property type="molecule type" value="Genomic_DNA"/>
</dbReference>
<proteinExistence type="predicted"/>
<reference evidence="1" key="1">
    <citation type="journal article" date="2015" name="Nature">
        <title>Complex archaea that bridge the gap between prokaryotes and eukaryotes.</title>
        <authorList>
            <person name="Spang A."/>
            <person name="Saw J.H."/>
            <person name="Jorgensen S.L."/>
            <person name="Zaremba-Niedzwiedzka K."/>
            <person name="Martijn J."/>
            <person name="Lind A.E."/>
            <person name="van Eijk R."/>
            <person name="Schleper C."/>
            <person name="Guy L."/>
            <person name="Ettema T.J."/>
        </authorList>
    </citation>
    <scope>NUCLEOTIDE SEQUENCE</scope>
</reference>
<dbReference type="AlphaFoldDB" id="A0A0F9AQQ1"/>
<protein>
    <submittedName>
        <fullName evidence="1">Uncharacterized protein</fullName>
    </submittedName>
</protein>
<evidence type="ECO:0000313" key="1">
    <source>
        <dbReference type="EMBL" id="KKL11904.1"/>
    </source>
</evidence>
<organism evidence="1">
    <name type="scientific">marine sediment metagenome</name>
    <dbReference type="NCBI Taxonomy" id="412755"/>
    <lineage>
        <taxon>unclassified sequences</taxon>
        <taxon>metagenomes</taxon>
        <taxon>ecological metagenomes</taxon>
    </lineage>
</organism>
<comment type="caution">
    <text evidence="1">The sequence shown here is derived from an EMBL/GenBank/DDBJ whole genome shotgun (WGS) entry which is preliminary data.</text>
</comment>
<accession>A0A0F9AQQ1</accession>
<sequence>MKSISLNDGTVRKYFSDGKRIIPKAHLESVCNLNKEKTCKYIFLLRVGETEWKFACTKKTPVKTAIDAMFDRGQIVSKLD</sequence>
<name>A0A0F9AQQ1_9ZZZZ</name>
<gene>
    <name evidence="1" type="ORF">LCGC14_2541130</name>
</gene>